<evidence type="ECO:0000313" key="1">
    <source>
        <dbReference type="EMBL" id="MDW0114968.1"/>
    </source>
</evidence>
<protein>
    <submittedName>
        <fullName evidence="1">DUF4085 family protein</fullName>
    </submittedName>
</protein>
<evidence type="ECO:0000313" key="2">
    <source>
        <dbReference type="Proteomes" id="UP001282284"/>
    </source>
</evidence>
<sequence length="221" mass="26083">MKFYTKEFYEEMQVAAFITFPPSREEWNVFMDSLKEDKKDYIDNRILHLEVMKEDLLKYLPTSLYKLIHDKTIVTDYPSSENLKIINQWRESFNTKAECVKHASIERYESIKNELSTSVVHLHEEALHDAEVISFECKPEEQKCYMILEHYKNGKSIKVKLTFTNVKELSVDENIKGAKWLYDEVSGDASFFEVNILLNYPLTEFHMKAASLEFEIIDPDV</sequence>
<name>A0ABU4GF74_9BACL</name>
<accession>A0ABU4GF74</accession>
<keyword evidence="2" id="KW-1185">Reference proteome</keyword>
<dbReference type="RefSeq" id="WP_317946399.1">
    <property type="nucleotide sequence ID" value="NZ_JAUBDI010000025.1"/>
</dbReference>
<reference evidence="1 2" key="1">
    <citation type="submission" date="2023-06" db="EMBL/GenBank/DDBJ databases">
        <title>Sporosarcina sp. nov., isolated from Korean traditional fermented seafood 'Jeotgal'.</title>
        <authorList>
            <person name="Yang A.I."/>
            <person name="Shin N.-R."/>
        </authorList>
    </citation>
    <scope>NUCLEOTIDE SEQUENCE [LARGE SCALE GENOMIC DNA]</scope>
    <source>
        <strain evidence="1 2">KCTC13119</strain>
    </source>
</reference>
<dbReference type="Proteomes" id="UP001282284">
    <property type="component" value="Unassembled WGS sequence"/>
</dbReference>
<comment type="caution">
    <text evidence="1">The sequence shown here is derived from an EMBL/GenBank/DDBJ whole genome shotgun (WGS) entry which is preliminary data.</text>
</comment>
<proteinExistence type="predicted"/>
<dbReference type="EMBL" id="JAUBDI010000025">
    <property type="protein sequence ID" value="MDW0114968.1"/>
    <property type="molecule type" value="Genomic_DNA"/>
</dbReference>
<dbReference type="Pfam" id="PF13315">
    <property type="entry name" value="DUF4085"/>
    <property type="match status" value="1"/>
</dbReference>
<organism evidence="1 2">
    <name type="scientific">Sporosarcina saromensis</name>
    <dbReference type="NCBI Taxonomy" id="359365"/>
    <lineage>
        <taxon>Bacteria</taxon>
        <taxon>Bacillati</taxon>
        <taxon>Bacillota</taxon>
        <taxon>Bacilli</taxon>
        <taxon>Bacillales</taxon>
        <taxon>Caryophanaceae</taxon>
        <taxon>Sporosarcina</taxon>
    </lineage>
</organism>
<gene>
    <name evidence="1" type="ORF">QT711_17445</name>
</gene>
<dbReference type="InterPro" id="IPR025144">
    <property type="entry name" value="DUF4085"/>
</dbReference>